<feature type="region of interest" description="Disordered" evidence="1">
    <location>
        <begin position="1"/>
        <end position="21"/>
    </location>
</feature>
<evidence type="ECO:0000256" key="1">
    <source>
        <dbReference type="SAM" id="MobiDB-lite"/>
    </source>
</evidence>
<proteinExistence type="predicted"/>
<dbReference type="AlphaFoldDB" id="A0A392RA06"/>
<feature type="non-terminal residue" evidence="2">
    <location>
        <position position="67"/>
    </location>
</feature>
<evidence type="ECO:0000313" key="3">
    <source>
        <dbReference type="Proteomes" id="UP000265520"/>
    </source>
</evidence>
<keyword evidence="3" id="KW-1185">Reference proteome</keyword>
<comment type="caution">
    <text evidence="2">The sequence shown here is derived from an EMBL/GenBank/DDBJ whole genome shotgun (WGS) entry which is preliminary data.</text>
</comment>
<reference evidence="2 3" key="1">
    <citation type="journal article" date="2018" name="Front. Plant Sci.">
        <title>Red Clover (Trifolium pratense) and Zigzag Clover (T. medium) - A Picture of Genomic Similarities and Differences.</title>
        <authorList>
            <person name="Dluhosova J."/>
            <person name="Istvanek J."/>
            <person name="Nedelnik J."/>
            <person name="Repkova J."/>
        </authorList>
    </citation>
    <scope>NUCLEOTIDE SEQUENCE [LARGE SCALE GENOMIC DNA]</scope>
    <source>
        <strain evidence="3">cv. 10/8</strain>
        <tissue evidence="2">Leaf</tissue>
    </source>
</reference>
<dbReference type="Proteomes" id="UP000265520">
    <property type="component" value="Unassembled WGS sequence"/>
</dbReference>
<accession>A0A392RA06</accession>
<name>A0A392RA06_9FABA</name>
<organism evidence="2 3">
    <name type="scientific">Trifolium medium</name>
    <dbReference type="NCBI Taxonomy" id="97028"/>
    <lineage>
        <taxon>Eukaryota</taxon>
        <taxon>Viridiplantae</taxon>
        <taxon>Streptophyta</taxon>
        <taxon>Embryophyta</taxon>
        <taxon>Tracheophyta</taxon>
        <taxon>Spermatophyta</taxon>
        <taxon>Magnoliopsida</taxon>
        <taxon>eudicotyledons</taxon>
        <taxon>Gunneridae</taxon>
        <taxon>Pentapetalae</taxon>
        <taxon>rosids</taxon>
        <taxon>fabids</taxon>
        <taxon>Fabales</taxon>
        <taxon>Fabaceae</taxon>
        <taxon>Papilionoideae</taxon>
        <taxon>50 kb inversion clade</taxon>
        <taxon>NPAAA clade</taxon>
        <taxon>Hologalegina</taxon>
        <taxon>IRL clade</taxon>
        <taxon>Trifolieae</taxon>
        <taxon>Trifolium</taxon>
    </lineage>
</organism>
<sequence>MSPTRTPFGGPEPSLSGAVAPPPCAFDPVHKVLATPPSGETGFVGTMGPSFLRDSSAPFDKPTFSFS</sequence>
<dbReference type="EMBL" id="LXQA010200919">
    <property type="protein sequence ID" value="MCI33037.1"/>
    <property type="molecule type" value="Genomic_DNA"/>
</dbReference>
<protein>
    <submittedName>
        <fullName evidence="2">Uncharacterized protein</fullName>
    </submittedName>
</protein>
<evidence type="ECO:0000313" key="2">
    <source>
        <dbReference type="EMBL" id="MCI33037.1"/>
    </source>
</evidence>